<evidence type="ECO:0000256" key="3">
    <source>
        <dbReference type="ARBA" id="ARBA00009714"/>
    </source>
</evidence>
<dbReference type="GO" id="GO:0061723">
    <property type="term" value="P:glycophagy"/>
    <property type="evidence" value="ECO:0007669"/>
    <property type="project" value="TreeGrafter"/>
</dbReference>
<dbReference type="PANTHER" id="PTHR13190:SF1">
    <property type="entry name" value="AUTOPHAGY-RELATED 2, ISOFORM A"/>
    <property type="match status" value="1"/>
</dbReference>
<dbReference type="OrthoDB" id="18982at2759"/>
<dbReference type="eggNOG" id="KOG2993">
    <property type="taxonomic scope" value="Eukaryota"/>
</dbReference>
<feature type="compositionally biased region" description="Polar residues" evidence="13">
    <location>
        <begin position="2088"/>
        <end position="2102"/>
    </location>
</feature>
<comment type="subcellular location">
    <subcellularLocation>
        <location evidence="1">Endoplasmic reticulum membrane</location>
        <topology evidence="1">Peripheral membrane protein</topology>
    </subcellularLocation>
    <subcellularLocation>
        <location evidence="2">Preautophagosomal structure membrane</location>
        <topology evidence="2">Peripheral membrane protein</topology>
    </subcellularLocation>
</comment>
<comment type="similarity">
    <text evidence="3">Belongs to the ATG2 family.</text>
</comment>
<evidence type="ECO:0000256" key="7">
    <source>
        <dbReference type="ARBA" id="ARBA00023006"/>
    </source>
</evidence>
<dbReference type="RefSeq" id="XP_016762094.1">
    <property type="nucleotide sequence ID" value="XM_016910288.1"/>
</dbReference>
<evidence type="ECO:0000256" key="1">
    <source>
        <dbReference type="ARBA" id="ARBA00004406"/>
    </source>
</evidence>
<organism evidence="14 15">
    <name type="scientific">Sphaerulina musiva (strain SO2202)</name>
    <name type="common">Poplar stem canker fungus</name>
    <name type="synonym">Septoria musiva</name>
    <dbReference type="NCBI Taxonomy" id="692275"/>
    <lineage>
        <taxon>Eukaryota</taxon>
        <taxon>Fungi</taxon>
        <taxon>Dikarya</taxon>
        <taxon>Ascomycota</taxon>
        <taxon>Pezizomycotina</taxon>
        <taxon>Dothideomycetes</taxon>
        <taxon>Dothideomycetidae</taxon>
        <taxon>Mycosphaerellales</taxon>
        <taxon>Mycosphaerellaceae</taxon>
        <taxon>Sphaerulina</taxon>
    </lineage>
</organism>
<protein>
    <recommendedName>
        <fullName evidence="4">Autophagy-related protein 2</fullName>
    </recommendedName>
</protein>
<dbReference type="GeneID" id="27907425"/>
<dbReference type="Pfam" id="PF13329">
    <property type="entry name" value="ATG2_CAD"/>
    <property type="match status" value="1"/>
</dbReference>
<feature type="region of interest" description="Disordered" evidence="13">
    <location>
        <begin position="301"/>
        <end position="383"/>
    </location>
</feature>
<evidence type="ECO:0000256" key="9">
    <source>
        <dbReference type="ARBA" id="ARBA00023136"/>
    </source>
</evidence>
<comment type="catalytic activity">
    <reaction evidence="12">
        <text>a 1,2-diacyl-sn-glycero-3-phosphocholine(in) = a 1,2-diacyl-sn-glycero-3-phosphocholine(out)</text>
        <dbReference type="Rhea" id="RHEA:38571"/>
        <dbReference type="ChEBI" id="CHEBI:57643"/>
    </reaction>
</comment>
<gene>
    <name evidence="14" type="ORF">SEPMUDRAFT_81769</name>
</gene>
<evidence type="ECO:0000256" key="6">
    <source>
        <dbReference type="ARBA" id="ARBA00022824"/>
    </source>
</evidence>
<dbReference type="PANTHER" id="PTHR13190">
    <property type="entry name" value="AUTOPHAGY-RELATED 2, ISOFORM A"/>
    <property type="match status" value="1"/>
</dbReference>
<feature type="region of interest" description="Disordered" evidence="13">
    <location>
        <begin position="2088"/>
        <end position="2116"/>
    </location>
</feature>
<evidence type="ECO:0000256" key="11">
    <source>
        <dbReference type="ARBA" id="ARBA00024615"/>
    </source>
</evidence>
<evidence type="ECO:0000313" key="14">
    <source>
        <dbReference type="EMBL" id="EMF13973.1"/>
    </source>
</evidence>
<sequence>MSWWQKKLLRYGLRYGLAQTGLLDDSAIDLDNLDITIGRQNVIELKDVGLNIARISQLAQLPPALRLETARVLLLKLTIPADVFQSSIIVEVNGVEVVAVLQDDVSDHTSQQKPTGARARSPESVRTPQHRKTNRRIHSPPPYDPGGPDQDARLPNVQDIARSFLLEEPLEERQDLEAMAYGSGGVEESFTSESSSGEAGIGTGVGVPGFLTTFLQGIVERFQLVVKDLQVRIDAEVQSDSLQSMPVTLRLRVGTSTVAKVDQSAPDKKREISLSAISVDLLSQDDVLAELASMPSCASAADRRSSTHSAKSATSFPSAGDLAASTDNPRLHGVGLTSPAQNRRKSYESERSVHDMMQSATGPTLRSESPLSPFMSSRGASASVTVDDDLAYRDDVYGSSPKAHELDIQPGDDNISWGSRRSKASAPTNDLWGSMMSEDDLPDSLLIAQPALSASPHAQSSRGHSPFTARQRRAVSPYDRGIPSPRSWPGPEDSPHVQLRQGPGSWPTLDLEPSNTAEPLDQVLTMAPDESTDNKLLAMEQVRPESPMLEPETPLEMQDSVDESMMESRFFSHEDAQSMYMSAMTGAPASATTNIPGSSAVNTPGSPAVNTPGSPAMSMPGSPTMNIPGGWGYDTQNVESTPSDVMANLPEVQGGHTAQIDGALQSKEFSSGNATPRAQTPVQPSFGGKTYSPPAMSAVRELLHIDRVTVTIPCAQPTDTTDVSPKPTQTSQNFRSSSRARGMPGTFSAYSELSASRRRGTNSAHTDVSSVVWSPQDVLSRSKPEIMLNVTVSTVLAQVDVSTGQLLFKVAKKLSASLPAQQSSCSKPATSEPVESALPQTSLYLQRIHISLAEQIDAHYNLGDGPCPPRPGLVDFDCENLALELGVSPTIRAGAMQVLLGGQDLLTFDVATSTMSGSIAFPEHAPVVAIDITNHRLVASEELITEIDVQTAPIRFTFDVGVFDETFDTFGGLSGILELGNSVFLDSGMSSPTSSRAPKGVRFAGAEEPANSGTEFKVNARISGVTVNLRSVPCSAILRTSTIKAIYREGPEAGSKATISRVVLSGPHYGAHSRETPLMIDLATISAEYLPAPCEKDLERLISLLMPSRDQYDDRGDILIDTLVRQRRNGALLRAAVGDVKVRLDNFECLTALGSLANDLAKLSAVSKYLPENDKPGLLTLLRIRDAEARMPVNDRFGTLICALQDLHLAHVGLPALLAFSIGDILAQQDGGPELIRTLLPLAGVDKLPVVMARTIGNEIDPTVKVKVFNVCLEYSVPVVLALTNMDRPIAPEELVTGIAQSIANLTMLEKSARLTRSPASDASCTPAKKTNISLLIHDSAIGLTPQKLHSKVLVVLNDAHVTTSVPPGETMSAKLELRKAAIFITDHVQDDSSMGPTPSHVNTMLRLSHALTERGFVSVGSIMSAVVDFRAKAASDESATKVIEVDVKNELFLLETCADSTQTLFATLGALAPPTPPSNVPKYLTQPMPIEDMMASFSGEPILQPEEKTETLFDVEHDPDDIDDGGLLGVSTFDDPDELLAESEMNSSLYGPVSGLLGMEMDADEEGNNVGDYPETAESLLEEDPFEMTLSPEDAYLGDAALLRDLNRQSKPAVRSTPVDLGLYEIEDLGYDALGSGQQALGGQHRFNAPFVGKRGRGINQVAQDIPFRLRLRDMNLIWHLYDGYDWQRTQNGIVDAVEQLEQRAEERKARRQHSRQDPEDDESIIGDFLFNSIYITVPADLDAQDIRRQINRGIDHDISETESVPVSGISRPTTTYSASGLPRHKQSQRRRLKLGRSRSHKIAFELKSVSADFVVFPPSSGEVVSSVDVRLKDFEIFDKVPTSTWRKFLTHLHTDTASREMSKPMFHIQLDNVKTLESHSASEIVLHVTVLPLRLHVDQDALEFITRFFEFNDPELVPQEEPGEKPFLQRIEVDTVDLCLDYKPKTVDYAGLRSGRTKEFMNFVTLEGCNIRLKHAIIYGLQGFDLLHDTLSDVWTPDVIRNQLPRVLSGLAPVRSLVNLGIGVRDVVAIPIREYQKDGRIVRSIQKGAFQFGKTTAGELVRLGAKVALGTQTMLSNAEDFLAPGNTSAAGRTRLSSSPGWQEGGHVSDEDDPERQRAVSAYANQPLGVLSGLRSARRHLEHDLLTARDALIAVQGEVLESRGPVDVAGAVVKHAPTVILRPVIGATRAVGTALLGVGNAVDRGNLRRVEDKYKRR</sequence>
<feature type="compositionally biased region" description="Basic and acidic residues" evidence="13">
    <location>
        <begin position="345"/>
        <end position="354"/>
    </location>
</feature>
<evidence type="ECO:0000256" key="5">
    <source>
        <dbReference type="ARBA" id="ARBA00022448"/>
    </source>
</evidence>
<dbReference type="HOGENOM" id="CLU_000626_1_0_1"/>
<keyword evidence="8" id="KW-0445">Lipid transport</keyword>
<dbReference type="GO" id="GO:0061709">
    <property type="term" value="P:reticulophagy"/>
    <property type="evidence" value="ECO:0007669"/>
    <property type="project" value="TreeGrafter"/>
</dbReference>
<dbReference type="GO" id="GO:0061908">
    <property type="term" value="C:phagophore"/>
    <property type="evidence" value="ECO:0007669"/>
    <property type="project" value="TreeGrafter"/>
</dbReference>
<keyword evidence="6" id="KW-0256">Endoplasmic reticulum</keyword>
<keyword evidence="15" id="KW-1185">Reference proteome</keyword>
<evidence type="ECO:0000256" key="13">
    <source>
        <dbReference type="SAM" id="MobiDB-lite"/>
    </source>
</evidence>
<feature type="compositionally biased region" description="Basic and acidic residues" evidence="13">
    <location>
        <begin position="396"/>
        <end position="407"/>
    </location>
</feature>
<feature type="compositionally biased region" description="Polar residues" evidence="13">
    <location>
        <begin position="307"/>
        <end position="317"/>
    </location>
</feature>
<dbReference type="Proteomes" id="UP000016931">
    <property type="component" value="Unassembled WGS sequence"/>
</dbReference>
<feature type="region of interest" description="Disordered" evidence="13">
    <location>
        <begin position="106"/>
        <end position="154"/>
    </location>
</feature>
<evidence type="ECO:0000256" key="2">
    <source>
        <dbReference type="ARBA" id="ARBA00004623"/>
    </source>
</evidence>
<feature type="compositionally biased region" description="Polar residues" evidence="13">
    <location>
        <begin position="717"/>
        <end position="739"/>
    </location>
</feature>
<reference evidence="14 15" key="1">
    <citation type="journal article" date="2012" name="PLoS Pathog.">
        <title>Diverse lifestyles and strategies of plant pathogenesis encoded in the genomes of eighteen Dothideomycetes fungi.</title>
        <authorList>
            <person name="Ohm R.A."/>
            <person name="Feau N."/>
            <person name="Henrissat B."/>
            <person name="Schoch C.L."/>
            <person name="Horwitz B.A."/>
            <person name="Barry K.W."/>
            <person name="Condon B.J."/>
            <person name="Copeland A.C."/>
            <person name="Dhillon B."/>
            <person name="Glaser F."/>
            <person name="Hesse C.N."/>
            <person name="Kosti I."/>
            <person name="LaButti K."/>
            <person name="Lindquist E.A."/>
            <person name="Lucas S."/>
            <person name="Salamov A.A."/>
            <person name="Bradshaw R.E."/>
            <person name="Ciuffetti L."/>
            <person name="Hamelin R.C."/>
            <person name="Kema G.H.J."/>
            <person name="Lawrence C."/>
            <person name="Scott J.A."/>
            <person name="Spatafora J.W."/>
            <person name="Turgeon B.G."/>
            <person name="de Wit P.J.G.M."/>
            <person name="Zhong S."/>
            <person name="Goodwin S.B."/>
            <person name="Grigoriev I.V."/>
        </authorList>
    </citation>
    <scope>NUCLEOTIDE SEQUENCE [LARGE SCALE GENOMIC DNA]</scope>
    <source>
        <strain evidence="14 15">SO2202</strain>
    </source>
</reference>
<dbReference type="GO" id="GO:0005789">
    <property type="term" value="C:endoplasmic reticulum membrane"/>
    <property type="evidence" value="ECO:0007669"/>
    <property type="project" value="UniProtKB-SubCell"/>
</dbReference>
<feature type="compositionally biased region" description="Basic residues" evidence="13">
    <location>
        <begin position="128"/>
        <end position="138"/>
    </location>
</feature>
<comment type="catalytic activity">
    <reaction evidence="11">
        <text>a 1,2-diacyl-sn-glycero-3-phosphoethanolamine(in) = a 1,2-diacyl-sn-glycero-3-phosphoethanolamine(out)</text>
        <dbReference type="Rhea" id="RHEA:38895"/>
        <dbReference type="ChEBI" id="CHEBI:64612"/>
    </reaction>
</comment>
<dbReference type="GO" id="GO:0034045">
    <property type="term" value="C:phagophore assembly site membrane"/>
    <property type="evidence" value="ECO:0007669"/>
    <property type="project" value="UniProtKB-SubCell"/>
</dbReference>
<keyword evidence="7" id="KW-0072">Autophagy</keyword>
<feature type="region of interest" description="Disordered" evidence="13">
    <location>
        <begin position="1764"/>
        <end position="1790"/>
    </location>
</feature>
<feature type="region of interest" description="Disordered" evidence="13">
    <location>
        <begin position="396"/>
        <end position="433"/>
    </location>
</feature>
<feature type="compositionally biased region" description="Polar residues" evidence="13">
    <location>
        <begin position="669"/>
        <end position="683"/>
    </location>
</feature>
<feature type="region of interest" description="Disordered" evidence="13">
    <location>
        <begin position="716"/>
        <end position="745"/>
    </location>
</feature>
<dbReference type="STRING" id="692275.M3CJJ6"/>
<feature type="region of interest" description="Disordered" evidence="13">
    <location>
        <begin position="453"/>
        <end position="515"/>
    </location>
</feature>
<dbReference type="InterPro" id="IPR026849">
    <property type="entry name" value="ATG2"/>
</dbReference>
<proteinExistence type="inferred from homology"/>
<keyword evidence="5" id="KW-0813">Transport</keyword>
<name>M3CJJ6_SPHMS</name>
<evidence type="ECO:0000256" key="12">
    <source>
        <dbReference type="ARBA" id="ARBA00024631"/>
    </source>
</evidence>
<dbReference type="GO" id="GO:0006869">
    <property type="term" value="P:lipid transport"/>
    <property type="evidence" value="ECO:0007669"/>
    <property type="project" value="UniProtKB-KW"/>
</dbReference>
<dbReference type="GO" id="GO:0000422">
    <property type="term" value="P:autophagy of mitochondrion"/>
    <property type="evidence" value="ECO:0007669"/>
    <property type="project" value="TreeGrafter"/>
</dbReference>
<dbReference type="GO" id="GO:0043495">
    <property type="term" value="F:protein-membrane adaptor activity"/>
    <property type="evidence" value="ECO:0007669"/>
    <property type="project" value="TreeGrafter"/>
</dbReference>
<evidence type="ECO:0000313" key="15">
    <source>
        <dbReference type="Proteomes" id="UP000016931"/>
    </source>
</evidence>
<dbReference type="GO" id="GO:0000045">
    <property type="term" value="P:autophagosome assembly"/>
    <property type="evidence" value="ECO:0007669"/>
    <property type="project" value="TreeGrafter"/>
</dbReference>
<evidence type="ECO:0000256" key="8">
    <source>
        <dbReference type="ARBA" id="ARBA00023055"/>
    </source>
</evidence>
<dbReference type="GO" id="GO:0032266">
    <property type="term" value="F:phosphatidylinositol-3-phosphate binding"/>
    <property type="evidence" value="ECO:0007669"/>
    <property type="project" value="TreeGrafter"/>
</dbReference>
<feature type="compositionally biased region" description="Polar residues" evidence="13">
    <location>
        <begin position="358"/>
        <end position="383"/>
    </location>
</feature>
<dbReference type="OMA" id="AVWKRAP"/>
<dbReference type="EMBL" id="KB456262">
    <property type="protein sequence ID" value="EMF13973.1"/>
    <property type="molecule type" value="Genomic_DNA"/>
</dbReference>
<evidence type="ECO:0000256" key="10">
    <source>
        <dbReference type="ARBA" id="ARBA00024479"/>
    </source>
</evidence>
<dbReference type="GO" id="GO:0034727">
    <property type="term" value="P:piecemeal microautophagy of the nucleus"/>
    <property type="evidence" value="ECO:0007669"/>
    <property type="project" value="TreeGrafter"/>
</dbReference>
<evidence type="ECO:0000256" key="4">
    <source>
        <dbReference type="ARBA" id="ARBA00018070"/>
    </source>
</evidence>
<feature type="region of interest" description="Disordered" evidence="13">
    <location>
        <begin position="669"/>
        <end position="688"/>
    </location>
</feature>
<comment type="catalytic activity">
    <reaction evidence="10">
        <text>a 1,2-diacyl-sn-glycero-3-phospho-L-serine(in) = a 1,2-diacyl-sn-glycero-3-phospho-L-serine(out)</text>
        <dbReference type="Rhea" id="RHEA:38663"/>
        <dbReference type="ChEBI" id="CHEBI:57262"/>
    </reaction>
</comment>
<keyword evidence="9" id="KW-0472">Membrane</keyword>
<accession>M3CJJ6</accession>